<keyword evidence="2" id="KW-1185">Reference proteome</keyword>
<dbReference type="EMBL" id="JAPDOD010000002">
    <property type="protein sequence ID" value="MDA0159159.1"/>
    <property type="molecule type" value="Genomic_DNA"/>
</dbReference>
<protein>
    <submittedName>
        <fullName evidence="1">Uncharacterized protein</fullName>
    </submittedName>
</protein>
<accession>A0A9X3MMV3</accession>
<proteinExistence type="predicted"/>
<dbReference type="Proteomes" id="UP001149140">
    <property type="component" value="Unassembled WGS sequence"/>
</dbReference>
<reference evidence="1" key="1">
    <citation type="submission" date="2022-10" db="EMBL/GenBank/DDBJ databases">
        <title>The WGS of Solirubrobacter ginsenosidimutans DSM 21036.</title>
        <authorList>
            <person name="Jiang Z."/>
        </authorList>
    </citation>
    <scope>NUCLEOTIDE SEQUENCE</scope>
    <source>
        <strain evidence="1">DSM 21036</strain>
    </source>
</reference>
<dbReference type="AlphaFoldDB" id="A0A9X3MMV3"/>
<organism evidence="1 2">
    <name type="scientific">Solirubrobacter ginsenosidimutans</name>
    <dbReference type="NCBI Taxonomy" id="490573"/>
    <lineage>
        <taxon>Bacteria</taxon>
        <taxon>Bacillati</taxon>
        <taxon>Actinomycetota</taxon>
        <taxon>Thermoleophilia</taxon>
        <taxon>Solirubrobacterales</taxon>
        <taxon>Solirubrobacteraceae</taxon>
        <taxon>Solirubrobacter</taxon>
    </lineage>
</organism>
<comment type="caution">
    <text evidence="1">The sequence shown here is derived from an EMBL/GenBank/DDBJ whole genome shotgun (WGS) entry which is preliminary data.</text>
</comment>
<gene>
    <name evidence="1" type="ORF">OM076_02685</name>
</gene>
<evidence type="ECO:0000313" key="2">
    <source>
        <dbReference type="Proteomes" id="UP001149140"/>
    </source>
</evidence>
<dbReference type="RefSeq" id="WP_270037831.1">
    <property type="nucleotide sequence ID" value="NZ_JAPDOD010000002.1"/>
</dbReference>
<sequence>MPAWRRTATDASVGRHVTVRMDPYRASRASGTLHGPTNTVSKEHIISASKLFFATVVATIALGTPFAQAATAAYPPGPTAHASIIAI</sequence>
<name>A0A9X3MMV3_9ACTN</name>
<evidence type="ECO:0000313" key="1">
    <source>
        <dbReference type="EMBL" id="MDA0159159.1"/>
    </source>
</evidence>